<organism evidence="2 3">
    <name type="scientific">[Phormidium ambiguum] IAM M-71</name>
    <dbReference type="NCBI Taxonomy" id="454136"/>
    <lineage>
        <taxon>Bacteria</taxon>
        <taxon>Bacillati</taxon>
        <taxon>Cyanobacteriota</taxon>
        <taxon>Cyanophyceae</taxon>
        <taxon>Oscillatoriophycideae</taxon>
        <taxon>Aerosakkonematales</taxon>
        <taxon>Aerosakkonemataceae</taxon>
        <taxon>Floridanema</taxon>
    </lineage>
</organism>
<evidence type="ECO:0000313" key="3">
    <source>
        <dbReference type="Proteomes" id="UP000185860"/>
    </source>
</evidence>
<reference evidence="2 3" key="1">
    <citation type="submission" date="2016-11" db="EMBL/GenBank/DDBJ databases">
        <title>Draft Genome Sequences of Nine Cyanobacterial Strains from Diverse Habitats.</title>
        <authorList>
            <person name="Zhu T."/>
            <person name="Hou S."/>
            <person name="Lu X."/>
            <person name="Hess W.R."/>
        </authorList>
    </citation>
    <scope>NUCLEOTIDE SEQUENCE [LARGE SCALE GENOMIC DNA]</scope>
    <source>
        <strain evidence="2 3">IAM M-71</strain>
    </source>
</reference>
<dbReference type="RefSeq" id="WP_073592858.1">
    <property type="nucleotide sequence ID" value="NZ_MRCE01000006.1"/>
</dbReference>
<evidence type="ECO:0000256" key="1">
    <source>
        <dbReference type="SAM" id="MobiDB-lite"/>
    </source>
</evidence>
<feature type="compositionally biased region" description="Basic residues" evidence="1">
    <location>
        <begin position="104"/>
        <end position="114"/>
    </location>
</feature>
<dbReference type="OrthoDB" id="468587at2"/>
<feature type="compositionally biased region" description="Low complexity" evidence="1">
    <location>
        <begin position="54"/>
        <end position="79"/>
    </location>
</feature>
<comment type="caution">
    <text evidence="2">The sequence shown here is derived from an EMBL/GenBank/DDBJ whole genome shotgun (WGS) entry which is preliminary data.</text>
</comment>
<feature type="compositionally biased region" description="Pro residues" evidence="1">
    <location>
        <begin position="122"/>
        <end position="135"/>
    </location>
</feature>
<dbReference type="STRING" id="454136.NIES2119_07595"/>
<feature type="compositionally biased region" description="Basic and acidic residues" evidence="1">
    <location>
        <begin position="80"/>
        <end position="94"/>
    </location>
</feature>
<gene>
    <name evidence="2" type="ORF">NIES2119_07595</name>
</gene>
<sequence length="186" mass="19043">MFGFIKNILSSDKSDSTAPKAKKQKGYFLELDEAAIAQTNNGSKSAEPAKAKAEPAPAAKAEPTKAPETVTVIEPATVEAKPEPAKAEAAEAKAETATAETKPAKGKTSIKKAKAASAPAAPAAPAPAPAAPAPAAPVAVQQKQPEPDKTFAPNYLVSTGSNSRRRPGANMSSFLAMARQVKPSNQ</sequence>
<dbReference type="Proteomes" id="UP000185860">
    <property type="component" value="Unassembled WGS sequence"/>
</dbReference>
<proteinExistence type="predicted"/>
<dbReference type="AlphaFoldDB" id="A0A1U7INW4"/>
<protein>
    <submittedName>
        <fullName evidence="2">Uncharacterized protein</fullName>
    </submittedName>
</protein>
<evidence type="ECO:0000313" key="2">
    <source>
        <dbReference type="EMBL" id="OKH38996.1"/>
    </source>
</evidence>
<dbReference type="EMBL" id="MRCE01000006">
    <property type="protein sequence ID" value="OKH38996.1"/>
    <property type="molecule type" value="Genomic_DNA"/>
</dbReference>
<feature type="region of interest" description="Disordered" evidence="1">
    <location>
        <begin position="39"/>
        <end position="186"/>
    </location>
</feature>
<name>A0A1U7INW4_9CYAN</name>
<accession>A0A1U7INW4</accession>